<keyword evidence="1" id="KW-0732">Signal</keyword>
<dbReference type="InterPro" id="IPR024006">
    <property type="entry name" value="Alt_signal_exp_actinobact"/>
</dbReference>
<evidence type="ECO:0000313" key="3">
    <source>
        <dbReference type="Proteomes" id="UP000516957"/>
    </source>
</evidence>
<reference evidence="2 3" key="1">
    <citation type="submission" date="2020-07" db="EMBL/GenBank/DDBJ databases">
        <title>Sequencing the genomes of 1000 actinobacteria strains.</title>
        <authorList>
            <person name="Klenk H.-P."/>
        </authorList>
    </citation>
    <scope>NUCLEOTIDE SEQUENCE [LARGE SCALE GENOMIC DNA]</scope>
    <source>
        <strain evidence="2 3">DSM 18965</strain>
    </source>
</reference>
<evidence type="ECO:0000313" key="2">
    <source>
        <dbReference type="EMBL" id="NYD56827.1"/>
    </source>
</evidence>
<keyword evidence="3" id="KW-1185">Reference proteome</keyword>
<dbReference type="AlphaFoldDB" id="A0A7Y9JPA8"/>
<feature type="chain" id="PRO_5031040639" evidence="1">
    <location>
        <begin position="27"/>
        <end position="200"/>
    </location>
</feature>
<protein>
    <submittedName>
        <fullName evidence="2">Alternate signal-mediated exported protein</fullName>
    </submittedName>
</protein>
<gene>
    <name evidence="2" type="ORF">BKA08_001065</name>
</gene>
<organism evidence="2 3">
    <name type="scientific">Nocardioides marinisabuli</name>
    <dbReference type="NCBI Taxonomy" id="419476"/>
    <lineage>
        <taxon>Bacteria</taxon>
        <taxon>Bacillati</taxon>
        <taxon>Actinomycetota</taxon>
        <taxon>Actinomycetes</taxon>
        <taxon>Propionibacteriales</taxon>
        <taxon>Nocardioidaceae</taxon>
        <taxon>Nocardioides</taxon>
    </lineage>
</organism>
<dbReference type="RefSeq" id="WP_179614674.1">
    <property type="nucleotide sequence ID" value="NZ_CP059163.1"/>
</dbReference>
<dbReference type="InterPro" id="IPR023833">
    <property type="entry name" value="Signal_pept_SipW-depend-type"/>
</dbReference>
<dbReference type="EMBL" id="JACCBE010000001">
    <property type="protein sequence ID" value="NYD56827.1"/>
    <property type="molecule type" value="Genomic_DNA"/>
</dbReference>
<evidence type="ECO:0000256" key="1">
    <source>
        <dbReference type="SAM" id="SignalP"/>
    </source>
</evidence>
<name>A0A7Y9JPA8_9ACTN</name>
<dbReference type="NCBIfam" id="TIGR04088">
    <property type="entry name" value="cognate_SipW"/>
    <property type="match status" value="1"/>
</dbReference>
<comment type="caution">
    <text evidence="2">The sequence shown here is derived from an EMBL/GenBank/DDBJ whole genome shotgun (WGS) entry which is preliminary data.</text>
</comment>
<accession>A0A7Y9JPA8</accession>
<dbReference type="NCBIfam" id="TIGR04089">
    <property type="entry name" value="exp_by_SipW_III"/>
    <property type="match status" value="1"/>
</dbReference>
<sequence>MRTSLKAALAGVAGAGLLLGGAGSLAFWNDTQTENGGTIESGTLNLLDRDCSGWVVAGSEPATTVDLLNDFLVVPGTEVSKTCTYGVKVEGVLEASLSVNDADDDGLELGPELEVTSDFSILDSVGDPSVGDAVVVTGGVGKWTFNQADTGKTLKAVITVKLPFEDGVVNNAANSLVGDGDKVALATRLDDLTVTVKQTS</sequence>
<proteinExistence type="predicted"/>
<feature type="signal peptide" evidence="1">
    <location>
        <begin position="1"/>
        <end position="26"/>
    </location>
</feature>
<dbReference type="Proteomes" id="UP000516957">
    <property type="component" value="Unassembled WGS sequence"/>
</dbReference>